<dbReference type="Proteomes" id="UP000649739">
    <property type="component" value="Unassembled WGS sequence"/>
</dbReference>
<dbReference type="AlphaFoldDB" id="A0A8J3BB71"/>
<name>A0A8J3BB71_9ACTN</name>
<accession>A0A8J3BB71</accession>
<comment type="caution">
    <text evidence="1">The sequence shown here is derived from an EMBL/GenBank/DDBJ whole genome shotgun (WGS) entry which is preliminary data.</text>
</comment>
<dbReference type="RefSeq" id="WP_189169998.1">
    <property type="nucleotide sequence ID" value="NZ_BMQB01000004.1"/>
</dbReference>
<protein>
    <submittedName>
        <fullName evidence="1">Uncharacterized protein</fullName>
    </submittedName>
</protein>
<keyword evidence="2" id="KW-1185">Reference proteome</keyword>
<organism evidence="1 2">
    <name type="scientific">Pilimelia anulata</name>
    <dbReference type="NCBI Taxonomy" id="53371"/>
    <lineage>
        <taxon>Bacteria</taxon>
        <taxon>Bacillati</taxon>
        <taxon>Actinomycetota</taxon>
        <taxon>Actinomycetes</taxon>
        <taxon>Micromonosporales</taxon>
        <taxon>Micromonosporaceae</taxon>
        <taxon>Pilimelia</taxon>
    </lineage>
</organism>
<reference evidence="1" key="1">
    <citation type="journal article" date="2014" name="Int. J. Syst. Evol. Microbiol.">
        <title>Complete genome sequence of Corynebacterium casei LMG S-19264T (=DSM 44701T), isolated from a smear-ripened cheese.</title>
        <authorList>
            <consortium name="US DOE Joint Genome Institute (JGI-PGF)"/>
            <person name="Walter F."/>
            <person name="Albersmeier A."/>
            <person name="Kalinowski J."/>
            <person name="Ruckert C."/>
        </authorList>
    </citation>
    <scope>NUCLEOTIDE SEQUENCE</scope>
    <source>
        <strain evidence="1">JCM 3090</strain>
    </source>
</reference>
<proteinExistence type="predicted"/>
<dbReference type="EMBL" id="BMQB01000004">
    <property type="protein sequence ID" value="GGJ91846.1"/>
    <property type="molecule type" value="Genomic_DNA"/>
</dbReference>
<sequence length="356" mass="35746">MSAPTTRYDAPAAALAVPGSLGAGTDPALAVVDHVVRGRRIVGRCAAPAGLVGVALAPVDHALHVTVELRLDRAAGDWRAYGAVPAADPGAARVGPGVPARPGRTPDDERPRLLLVSATGDVRRGVLLARARRGADHVRARVCFVVPAGAVPADGLLVVDLADAAARLPAEVAAGFAPAGPAGVRIDRLDVTPAAPVAPTGTGPVDGRTAEWSGLVSAGGAIGSGGDPRIGAAHSPYLVVNPVADTPLTCRIRTSLAPDRPAGAGAPARVARAVEGALRRALPAPARPVPAQDVRLRALDLRTGEPVPVDAVADGAELAVLFPAPPAGPVLLHTALCGEPPRRARLVAELTECAAP</sequence>
<evidence type="ECO:0000313" key="2">
    <source>
        <dbReference type="Proteomes" id="UP000649739"/>
    </source>
</evidence>
<gene>
    <name evidence="1" type="ORF">GCM10010123_22050</name>
</gene>
<evidence type="ECO:0000313" key="1">
    <source>
        <dbReference type="EMBL" id="GGJ91846.1"/>
    </source>
</evidence>
<reference evidence="1" key="2">
    <citation type="submission" date="2020-09" db="EMBL/GenBank/DDBJ databases">
        <authorList>
            <person name="Sun Q."/>
            <person name="Ohkuma M."/>
        </authorList>
    </citation>
    <scope>NUCLEOTIDE SEQUENCE</scope>
    <source>
        <strain evidence="1">JCM 3090</strain>
    </source>
</reference>